<dbReference type="Proteomes" id="UP001345013">
    <property type="component" value="Unassembled WGS sequence"/>
</dbReference>
<evidence type="ECO:0000313" key="5">
    <source>
        <dbReference type="Proteomes" id="UP001345013"/>
    </source>
</evidence>
<evidence type="ECO:0000313" key="4">
    <source>
        <dbReference type="EMBL" id="KAK5095893.1"/>
    </source>
</evidence>
<name>A0ABR0KGM6_9EURO</name>
<evidence type="ECO:0000256" key="1">
    <source>
        <dbReference type="SAM" id="MobiDB-lite"/>
    </source>
</evidence>
<evidence type="ECO:0008006" key="6">
    <source>
        <dbReference type="Google" id="ProtNLM"/>
    </source>
</evidence>
<keyword evidence="5" id="KW-1185">Reference proteome</keyword>
<feature type="chain" id="PRO_5045402627" description="Mid2 domain-containing protein" evidence="3">
    <location>
        <begin position="21"/>
        <end position="267"/>
    </location>
</feature>
<reference evidence="4 5" key="1">
    <citation type="submission" date="2023-08" db="EMBL/GenBank/DDBJ databases">
        <title>Black Yeasts Isolated from many extreme environments.</title>
        <authorList>
            <person name="Coleine C."/>
            <person name="Stajich J.E."/>
            <person name="Selbmann L."/>
        </authorList>
    </citation>
    <scope>NUCLEOTIDE SEQUENCE [LARGE SCALE GENOMIC DNA]</scope>
    <source>
        <strain evidence="4 5">CCFEE 5885</strain>
    </source>
</reference>
<organism evidence="4 5">
    <name type="scientific">Lithohypha guttulata</name>
    <dbReference type="NCBI Taxonomy" id="1690604"/>
    <lineage>
        <taxon>Eukaryota</taxon>
        <taxon>Fungi</taxon>
        <taxon>Dikarya</taxon>
        <taxon>Ascomycota</taxon>
        <taxon>Pezizomycotina</taxon>
        <taxon>Eurotiomycetes</taxon>
        <taxon>Chaetothyriomycetidae</taxon>
        <taxon>Chaetothyriales</taxon>
        <taxon>Trichomeriaceae</taxon>
        <taxon>Lithohypha</taxon>
    </lineage>
</organism>
<protein>
    <recommendedName>
        <fullName evidence="6">Mid2 domain-containing protein</fullName>
    </recommendedName>
</protein>
<comment type="caution">
    <text evidence="4">The sequence shown here is derived from an EMBL/GenBank/DDBJ whole genome shotgun (WGS) entry which is preliminary data.</text>
</comment>
<feature type="transmembrane region" description="Helical" evidence="2">
    <location>
        <begin position="180"/>
        <end position="204"/>
    </location>
</feature>
<keyword evidence="3" id="KW-0732">Signal</keyword>
<accession>A0ABR0KGM6</accession>
<evidence type="ECO:0000256" key="3">
    <source>
        <dbReference type="SAM" id="SignalP"/>
    </source>
</evidence>
<keyword evidence="2" id="KW-1133">Transmembrane helix</keyword>
<feature type="region of interest" description="Disordered" evidence="1">
    <location>
        <begin position="219"/>
        <end position="267"/>
    </location>
</feature>
<feature type="signal peptide" evidence="3">
    <location>
        <begin position="1"/>
        <end position="20"/>
    </location>
</feature>
<sequence length="267" mass="27858">MKHLEAVKIILLLFLTRSEAVDQCYNVRGTALDSTYAPCNLAASVSACCQLNHASPDVCLGAGLCLSTRDEYAGTIWGDGCTDQDGNNSECPQICAGVLGATDFWNVMQCPEQGKWCCRVWTDWDNCCNDTAKLVTLTSTDATPSVLPSNTNATVISNGTVSAPLTEASSASETGISATVVGGAVGGALGGALVASVITVILLWRQNRKLKSMAHTSGGTVVTAHSPEPYGGMAKNRTPTSSYQQPPVAEVDGNPTGSASELYAPRY</sequence>
<keyword evidence="2" id="KW-0812">Transmembrane</keyword>
<gene>
    <name evidence="4" type="ORF">LTR24_002857</name>
</gene>
<evidence type="ECO:0000256" key="2">
    <source>
        <dbReference type="SAM" id="Phobius"/>
    </source>
</evidence>
<proteinExistence type="predicted"/>
<keyword evidence="2" id="KW-0472">Membrane</keyword>
<dbReference type="EMBL" id="JAVRRG010000025">
    <property type="protein sequence ID" value="KAK5095893.1"/>
    <property type="molecule type" value="Genomic_DNA"/>
</dbReference>